<accession>A0A4Y2AN10</accession>
<evidence type="ECO:0000313" key="10">
    <source>
        <dbReference type="Proteomes" id="UP000499080"/>
    </source>
</evidence>
<keyword evidence="7" id="KW-0378">Hydrolase</keyword>
<evidence type="ECO:0000256" key="7">
    <source>
        <dbReference type="ARBA" id="ARBA00022801"/>
    </source>
</evidence>
<protein>
    <recommendedName>
        <fullName evidence="3">ribonuclease H</fullName>
        <ecNumber evidence="3">3.1.26.4</ecNumber>
    </recommendedName>
</protein>
<keyword evidence="5" id="KW-0479">Metal-binding</keyword>
<dbReference type="AlphaFoldDB" id="A0A4Y2AN10"/>
<evidence type="ECO:0000256" key="1">
    <source>
        <dbReference type="ARBA" id="ARBA00000077"/>
    </source>
</evidence>
<dbReference type="InterPro" id="IPR036397">
    <property type="entry name" value="RNaseH_sf"/>
</dbReference>
<keyword evidence="6" id="KW-0255">Endonuclease</keyword>
<comment type="similarity">
    <text evidence="2">Belongs to the RNase H family.</text>
</comment>
<reference evidence="9 10" key="1">
    <citation type="journal article" date="2019" name="Sci. Rep.">
        <title>Orb-weaving spider Araneus ventricosus genome elucidates the spidroin gene catalogue.</title>
        <authorList>
            <person name="Kono N."/>
            <person name="Nakamura H."/>
            <person name="Ohtoshi R."/>
            <person name="Moran D.A.P."/>
            <person name="Shinohara A."/>
            <person name="Yoshida Y."/>
            <person name="Fujiwara M."/>
            <person name="Mori M."/>
            <person name="Tomita M."/>
            <person name="Arakawa K."/>
        </authorList>
    </citation>
    <scope>NUCLEOTIDE SEQUENCE [LARGE SCALE GENOMIC DNA]</scope>
</reference>
<dbReference type="InterPro" id="IPR012337">
    <property type="entry name" value="RNaseH-like_sf"/>
</dbReference>
<dbReference type="Gene3D" id="3.30.420.10">
    <property type="entry name" value="Ribonuclease H-like superfamily/Ribonuclease H"/>
    <property type="match status" value="1"/>
</dbReference>
<dbReference type="InterPro" id="IPR002156">
    <property type="entry name" value="RNaseH_domain"/>
</dbReference>
<dbReference type="GO" id="GO:0004523">
    <property type="term" value="F:RNA-DNA hybrid ribonuclease activity"/>
    <property type="evidence" value="ECO:0007669"/>
    <property type="project" value="UniProtKB-EC"/>
</dbReference>
<feature type="domain" description="RNase H type-1" evidence="8">
    <location>
        <begin position="105"/>
        <end position="234"/>
    </location>
</feature>
<comment type="caution">
    <text evidence="9">The sequence shown here is derived from an EMBL/GenBank/DDBJ whole genome shotgun (WGS) entry which is preliminary data.</text>
</comment>
<dbReference type="PROSITE" id="PS50879">
    <property type="entry name" value="RNASE_H_1"/>
    <property type="match status" value="1"/>
</dbReference>
<organism evidence="9 10">
    <name type="scientific">Araneus ventricosus</name>
    <name type="common">Orbweaver spider</name>
    <name type="synonym">Epeira ventricosa</name>
    <dbReference type="NCBI Taxonomy" id="182803"/>
    <lineage>
        <taxon>Eukaryota</taxon>
        <taxon>Metazoa</taxon>
        <taxon>Ecdysozoa</taxon>
        <taxon>Arthropoda</taxon>
        <taxon>Chelicerata</taxon>
        <taxon>Arachnida</taxon>
        <taxon>Araneae</taxon>
        <taxon>Araneomorphae</taxon>
        <taxon>Entelegynae</taxon>
        <taxon>Araneoidea</taxon>
        <taxon>Araneidae</taxon>
        <taxon>Araneus</taxon>
    </lineage>
</organism>
<proteinExistence type="inferred from homology"/>
<dbReference type="OrthoDB" id="6436497at2759"/>
<dbReference type="GO" id="GO:0043137">
    <property type="term" value="P:DNA replication, removal of RNA primer"/>
    <property type="evidence" value="ECO:0007669"/>
    <property type="project" value="TreeGrafter"/>
</dbReference>
<comment type="catalytic activity">
    <reaction evidence="1">
        <text>Endonucleolytic cleavage to 5'-phosphomonoester.</text>
        <dbReference type="EC" id="3.1.26.4"/>
    </reaction>
</comment>
<evidence type="ECO:0000256" key="3">
    <source>
        <dbReference type="ARBA" id="ARBA00012180"/>
    </source>
</evidence>
<evidence type="ECO:0000313" key="9">
    <source>
        <dbReference type="EMBL" id="GBL80615.1"/>
    </source>
</evidence>
<gene>
    <name evidence="9" type="ORF">AVEN_11067_1</name>
</gene>
<dbReference type="Proteomes" id="UP000499080">
    <property type="component" value="Unassembled WGS sequence"/>
</dbReference>
<evidence type="ECO:0000256" key="6">
    <source>
        <dbReference type="ARBA" id="ARBA00022759"/>
    </source>
</evidence>
<dbReference type="PANTHER" id="PTHR10642">
    <property type="entry name" value="RIBONUCLEASE H1"/>
    <property type="match status" value="1"/>
</dbReference>
<dbReference type="Pfam" id="PF00075">
    <property type="entry name" value="RNase_H"/>
    <property type="match status" value="1"/>
</dbReference>
<dbReference type="EC" id="3.1.26.4" evidence="3"/>
<keyword evidence="10" id="KW-1185">Reference proteome</keyword>
<keyword evidence="4" id="KW-0540">Nuclease</keyword>
<evidence type="ECO:0000256" key="5">
    <source>
        <dbReference type="ARBA" id="ARBA00022723"/>
    </source>
</evidence>
<dbReference type="GO" id="GO:0046872">
    <property type="term" value="F:metal ion binding"/>
    <property type="evidence" value="ECO:0007669"/>
    <property type="project" value="UniProtKB-KW"/>
</dbReference>
<dbReference type="CDD" id="cd09276">
    <property type="entry name" value="Rnase_HI_RT_non_LTR"/>
    <property type="match status" value="1"/>
</dbReference>
<dbReference type="EMBL" id="BGPR01080873">
    <property type="protein sequence ID" value="GBL80615.1"/>
    <property type="molecule type" value="Genomic_DNA"/>
</dbReference>
<dbReference type="PANTHER" id="PTHR10642:SF26">
    <property type="entry name" value="RIBONUCLEASE H1"/>
    <property type="match status" value="1"/>
</dbReference>
<sequence length="374" mass="43031">MLSAHYYFRTQSVANHPLQHLSLPIGLRRLYLARSFNILPFCERIKTVISHSGLGDVTIKQKDLFTFPPWDVPCFSYINPFSSFDKSSTAPVIFQQLFASHRHQFSSFDSVFTDGSKLEGYVGCGIIFPPDTYSYRLHASCSVLTAELVAIFCALQKIAASQQRLFCIYTDSMSALEALCHADKRMYPVTAEDILCYMRELQTQGFKILFCWVPSHVGIVGSEQADSVAKAASNVWQPPVPCNDLKMFATRHIHSLWQELWDLEFRNKLHLIKPRINMWSIIPTRVTDVKLTRLRIGHTRFTHKHLLFRDSAPECRTCRTNFTVAHILTECPTFNSHRVTYFNSSSPHMKELLGEFPHPHLFDFLKAIGFYHFI</sequence>
<evidence type="ECO:0000259" key="8">
    <source>
        <dbReference type="PROSITE" id="PS50879"/>
    </source>
</evidence>
<evidence type="ECO:0000256" key="2">
    <source>
        <dbReference type="ARBA" id="ARBA00005300"/>
    </source>
</evidence>
<dbReference type="SUPFAM" id="SSF53098">
    <property type="entry name" value="Ribonuclease H-like"/>
    <property type="match status" value="1"/>
</dbReference>
<evidence type="ECO:0000256" key="4">
    <source>
        <dbReference type="ARBA" id="ARBA00022722"/>
    </source>
</evidence>
<dbReference type="InterPro" id="IPR050092">
    <property type="entry name" value="RNase_H"/>
</dbReference>
<name>A0A4Y2AN10_ARAVE</name>
<dbReference type="GO" id="GO:0003676">
    <property type="term" value="F:nucleic acid binding"/>
    <property type="evidence" value="ECO:0007669"/>
    <property type="project" value="InterPro"/>
</dbReference>